<keyword evidence="3" id="KW-0677">Repeat</keyword>
<dbReference type="Pfam" id="PF07732">
    <property type="entry name" value="Cu-oxidase_3"/>
    <property type="match status" value="1"/>
</dbReference>
<accession>A0A9N8JD79</accession>
<comment type="caution">
    <text evidence="10">The sequence shown here is derived from an EMBL/GenBank/DDBJ whole genome shotgun (WGS) entry which is preliminary data.</text>
</comment>
<evidence type="ECO:0000256" key="5">
    <source>
        <dbReference type="ARBA" id="ARBA00023008"/>
    </source>
</evidence>
<feature type="domain" description="Plastocyanin-like" evidence="9">
    <location>
        <begin position="82"/>
        <end position="175"/>
    </location>
</feature>
<dbReference type="AlphaFoldDB" id="A0A9N8JD79"/>
<dbReference type="CDD" id="cd13880">
    <property type="entry name" value="CuRO_2_MaLCC_like"/>
    <property type="match status" value="1"/>
</dbReference>
<dbReference type="InterPro" id="IPR045087">
    <property type="entry name" value="Cu-oxidase_fam"/>
</dbReference>
<dbReference type="GO" id="GO:0005507">
    <property type="term" value="F:copper ion binding"/>
    <property type="evidence" value="ECO:0007669"/>
    <property type="project" value="InterPro"/>
</dbReference>
<organism evidence="10 11">
    <name type="scientific">Aureobasidium vineae</name>
    <dbReference type="NCBI Taxonomy" id="2773715"/>
    <lineage>
        <taxon>Eukaryota</taxon>
        <taxon>Fungi</taxon>
        <taxon>Dikarya</taxon>
        <taxon>Ascomycota</taxon>
        <taxon>Pezizomycotina</taxon>
        <taxon>Dothideomycetes</taxon>
        <taxon>Dothideomycetidae</taxon>
        <taxon>Dothideales</taxon>
        <taxon>Saccotheciaceae</taxon>
        <taxon>Aureobasidium</taxon>
    </lineage>
</organism>
<feature type="non-terminal residue" evidence="10">
    <location>
        <position position="1"/>
    </location>
</feature>
<feature type="domain" description="Plastocyanin-like" evidence="7">
    <location>
        <begin position="183"/>
        <end position="314"/>
    </location>
</feature>
<dbReference type="SUPFAM" id="SSF49503">
    <property type="entry name" value="Cupredoxins"/>
    <property type="match status" value="3"/>
</dbReference>
<dbReference type="InterPro" id="IPR011706">
    <property type="entry name" value="Cu-oxidase_C"/>
</dbReference>
<comment type="similarity">
    <text evidence="1">Belongs to the multicopper oxidase family.</text>
</comment>
<name>A0A9N8JD79_9PEZI</name>
<evidence type="ECO:0000256" key="6">
    <source>
        <dbReference type="ARBA" id="ARBA00023180"/>
    </source>
</evidence>
<dbReference type="Pfam" id="PF07731">
    <property type="entry name" value="Cu-oxidase_2"/>
    <property type="match status" value="1"/>
</dbReference>
<dbReference type="InterPro" id="IPR001117">
    <property type="entry name" value="Cu-oxidase_2nd"/>
</dbReference>
<dbReference type="Gene3D" id="2.60.40.420">
    <property type="entry name" value="Cupredoxins - blue copper proteins"/>
    <property type="match status" value="3"/>
</dbReference>
<evidence type="ECO:0000256" key="2">
    <source>
        <dbReference type="ARBA" id="ARBA00022723"/>
    </source>
</evidence>
<keyword evidence="2" id="KW-0479">Metal-binding</keyword>
<evidence type="ECO:0008006" key="12">
    <source>
        <dbReference type="Google" id="ProtNLM"/>
    </source>
</evidence>
<gene>
    <name evidence="10" type="ORF">AWRI4619_LOCUS3965</name>
</gene>
<dbReference type="PANTHER" id="PTHR11709">
    <property type="entry name" value="MULTI-COPPER OXIDASE"/>
    <property type="match status" value="1"/>
</dbReference>
<dbReference type="GO" id="GO:0016491">
    <property type="term" value="F:oxidoreductase activity"/>
    <property type="evidence" value="ECO:0007669"/>
    <property type="project" value="UniProtKB-KW"/>
</dbReference>
<keyword evidence="4" id="KW-0560">Oxidoreductase</keyword>
<evidence type="ECO:0000259" key="7">
    <source>
        <dbReference type="Pfam" id="PF00394"/>
    </source>
</evidence>
<proteinExistence type="inferred from homology"/>
<dbReference type="PANTHER" id="PTHR11709:SF502">
    <property type="entry name" value="MULTICOPPER OXIDASE"/>
    <property type="match status" value="1"/>
</dbReference>
<dbReference type="FunFam" id="2.60.40.420:FF:000038">
    <property type="entry name" value="Extracellular dihydrogeodin oxidase/laccase"/>
    <property type="match status" value="1"/>
</dbReference>
<dbReference type="Proteomes" id="UP000716446">
    <property type="component" value="Unassembled WGS sequence"/>
</dbReference>
<dbReference type="Pfam" id="PF00394">
    <property type="entry name" value="Cu-oxidase"/>
    <property type="match status" value="1"/>
</dbReference>
<evidence type="ECO:0000256" key="3">
    <source>
        <dbReference type="ARBA" id="ARBA00022737"/>
    </source>
</evidence>
<dbReference type="CDD" id="cd13901">
    <property type="entry name" value="CuRO_3_MaLCC_like"/>
    <property type="match status" value="1"/>
</dbReference>
<keyword evidence="6" id="KW-0325">Glycoprotein</keyword>
<dbReference type="InterPro" id="IPR011707">
    <property type="entry name" value="Cu-oxidase-like_N"/>
</dbReference>
<evidence type="ECO:0000256" key="4">
    <source>
        <dbReference type="ARBA" id="ARBA00023002"/>
    </source>
</evidence>
<sequence>MLRSNDICESGSWMSEGTHIYDWGLPFTRFLGTLLIAHPVLSDSCSGNTAADRSIWCDYDLSTDYYEVVPETGVTREYWFEINQTTAAPDGYSRMVMAVNGSVPGPTIYADWGDTVKVHVINNLEASNNGTSVHFHGIRQNYTNPQDGVVSITQCPTAPGSEILYTWRATQYGTADVLYASAQSSGPPTLDNGLINGTNVYGDDDSDSQTGSRLELSVVNGTSYRMRLVNAAIDTHFKFMIDNHTMTVIANDLVPIVPYETTVLDISMGQRYDIVVKMDQEDTADDFWLRAIPQAACSDNDSSDNIKAIIHYGSSSSTPTTSAYSYTDECVDEDLTDLVPYLAKDADSSYWSNETVATVGFNDNSLFRWKLNSVSMMVEWANPTLLQIYNNESDWSNTSNIITLSEADEWAYLIIETEMTVSHPIHLHGHDFMILAQGSGDYSSSDLNLSNPPRRDVAILPDSGYLVLAFKTDNP</sequence>
<dbReference type="InterPro" id="IPR008972">
    <property type="entry name" value="Cupredoxin"/>
</dbReference>
<evidence type="ECO:0000259" key="8">
    <source>
        <dbReference type="Pfam" id="PF07731"/>
    </source>
</evidence>
<evidence type="ECO:0000313" key="11">
    <source>
        <dbReference type="Proteomes" id="UP000716446"/>
    </source>
</evidence>
<protein>
    <recommendedName>
        <fullName evidence="12">Multicopper oxidase</fullName>
    </recommendedName>
</protein>
<evidence type="ECO:0000259" key="9">
    <source>
        <dbReference type="Pfam" id="PF07732"/>
    </source>
</evidence>
<feature type="domain" description="Plastocyanin-like" evidence="8">
    <location>
        <begin position="380"/>
        <end position="475"/>
    </location>
</feature>
<keyword evidence="5" id="KW-0186">Copper</keyword>
<keyword evidence="11" id="KW-1185">Reference proteome</keyword>
<evidence type="ECO:0000256" key="1">
    <source>
        <dbReference type="ARBA" id="ARBA00010609"/>
    </source>
</evidence>
<dbReference type="EMBL" id="CAIJEN010000004">
    <property type="protein sequence ID" value="CAD0085750.1"/>
    <property type="molecule type" value="Genomic_DNA"/>
</dbReference>
<reference evidence="10" key="1">
    <citation type="submission" date="2020-06" db="EMBL/GenBank/DDBJ databases">
        <authorList>
            <person name="Onetto C."/>
        </authorList>
    </citation>
    <scope>NUCLEOTIDE SEQUENCE</scope>
</reference>
<evidence type="ECO:0000313" key="10">
    <source>
        <dbReference type="EMBL" id="CAD0085750.1"/>
    </source>
</evidence>